<dbReference type="PANTHER" id="PTHR10889:SF1">
    <property type="entry name" value="DEOXYRIBOSE-PHOSPHATE ALDOLASE"/>
    <property type="match status" value="1"/>
</dbReference>
<dbReference type="SMART" id="SM01133">
    <property type="entry name" value="DeoC"/>
    <property type="match status" value="1"/>
</dbReference>
<reference evidence="2 3" key="1">
    <citation type="journal article" date="2018" name="Mol. Biol. Evol.">
        <title>Broad Genomic Sampling Reveals a Smut Pathogenic Ancestry of the Fungal Clade Ustilaginomycotina.</title>
        <authorList>
            <person name="Kijpornyongpan T."/>
            <person name="Mondo S.J."/>
            <person name="Barry K."/>
            <person name="Sandor L."/>
            <person name="Lee J."/>
            <person name="Lipzen A."/>
            <person name="Pangilinan J."/>
            <person name="LaButti K."/>
            <person name="Hainaut M."/>
            <person name="Henrissat B."/>
            <person name="Grigoriev I.V."/>
            <person name="Spatafora J.W."/>
            <person name="Aime M.C."/>
        </authorList>
    </citation>
    <scope>NUCLEOTIDE SEQUENCE [LARGE SCALE GENOMIC DNA]</scope>
    <source>
        <strain evidence="2 3">MCA 4718</strain>
    </source>
</reference>
<sequence length="172" mass="17915">MAGQSPPADLALQVQHLLASLPGTLPSLSERSFPSDIAGQVDHTLLAPSATSREIIAATLEAVELGAKTVCAPSGYVRLAHETLAGVPAERQQAGATKARPLPICTVGFPHGNASSYAKAQETKRAVEDGAAEIDMVQNVGLVKEGRWADLWSDIKAVVDAAKGSDRKVALK</sequence>
<accession>A0A316U238</accession>
<dbReference type="GeneID" id="37014927"/>
<dbReference type="AlphaFoldDB" id="A0A316U238"/>
<dbReference type="STRING" id="1684307.A0A316U238"/>
<dbReference type="EMBL" id="KZ819335">
    <property type="protein sequence ID" value="PWN18551.1"/>
    <property type="molecule type" value="Genomic_DNA"/>
</dbReference>
<evidence type="ECO:0000313" key="2">
    <source>
        <dbReference type="EMBL" id="PWN18551.1"/>
    </source>
</evidence>
<dbReference type="Proteomes" id="UP000245942">
    <property type="component" value="Unassembled WGS sequence"/>
</dbReference>
<dbReference type="PANTHER" id="PTHR10889">
    <property type="entry name" value="DEOXYRIBOSE-PHOSPHATE ALDOLASE"/>
    <property type="match status" value="1"/>
</dbReference>
<proteinExistence type="predicted"/>
<evidence type="ECO:0000256" key="1">
    <source>
        <dbReference type="ARBA" id="ARBA00022490"/>
    </source>
</evidence>
<dbReference type="OrthoDB" id="70823at2759"/>
<dbReference type="InterPro" id="IPR002915">
    <property type="entry name" value="DeoC/FbaB/LacD_aldolase"/>
</dbReference>
<keyword evidence="3" id="KW-1185">Reference proteome</keyword>
<dbReference type="RefSeq" id="XP_025345711.1">
    <property type="nucleotide sequence ID" value="XM_025493193.1"/>
</dbReference>
<name>A0A316U238_9BASI</name>
<dbReference type="InterPro" id="IPR013785">
    <property type="entry name" value="Aldolase_TIM"/>
</dbReference>
<dbReference type="SUPFAM" id="SSF51569">
    <property type="entry name" value="Aldolase"/>
    <property type="match status" value="1"/>
</dbReference>
<dbReference type="UniPathway" id="UPA00002">
    <property type="reaction ID" value="UER00468"/>
</dbReference>
<gene>
    <name evidence="2" type="ORF">BCV69DRAFT_284857</name>
</gene>
<organism evidence="2 3">
    <name type="scientific">Pseudomicrostroma glucosiphilum</name>
    <dbReference type="NCBI Taxonomy" id="1684307"/>
    <lineage>
        <taxon>Eukaryota</taxon>
        <taxon>Fungi</taxon>
        <taxon>Dikarya</taxon>
        <taxon>Basidiomycota</taxon>
        <taxon>Ustilaginomycotina</taxon>
        <taxon>Exobasidiomycetes</taxon>
        <taxon>Microstromatales</taxon>
        <taxon>Microstromatales incertae sedis</taxon>
        <taxon>Pseudomicrostroma</taxon>
    </lineage>
</organism>
<dbReference type="InterPro" id="IPR011343">
    <property type="entry name" value="DeoC"/>
</dbReference>
<dbReference type="GO" id="GO:0005737">
    <property type="term" value="C:cytoplasm"/>
    <property type="evidence" value="ECO:0007669"/>
    <property type="project" value="InterPro"/>
</dbReference>
<dbReference type="GO" id="GO:0016052">
    <property type="term" value="P:carbohydrate catabolic process"/>
    <property type="evidence" value="ECO:0007669"/>
    <property type="project" value="TreeGrafter"/>
</dbReference>
<dbReference type="Gene3D" id="3.20.20.70">
    <property type="entry name" value="Aldolase class I"/>
    <property type="match status" value="1"/>
</dbReference>
<dbReference type="GO" id="GO:0004139">
    <property type="term" value="F:deoxyribose-phosphate aldolase activity"/>
    <property type="evidence" value="ECO:0007669"/>
    <property type="project" value="InterPro"/>
</dbReference>
<dbReference type="GO" id="GO:0009264">
    <property type="term" value="P:deoxyribonucleotide catabolic process"/>
    <property type="evidence" value="ECO:0007669"/>
    <property type="project" value="InterPro"/>
</dbReference>
<dbReference type="GO" id="GO:0046386">
    <property type="term" value="P:deoxyribose phosphate catabolic process"/>
    <property type="evidence" value="ECO:0007669"/>
    <property type="project" value="UniProtKB-UniPathway"/>
</dbReference>
<evidence type="ECO:0000313" key="3">
    <source>
        <dbReference type="Proteomes" id="UP000245942"/>
    </source>
</evidence>
<protein>
    <submittedName>
        <fullName evidence="2">Aldolase</fullName>
    </submittedName>
</protein>
<keyword evidence="1" id="KW-0963">Cytoplasm</keyword>